<feature type="transmembrane region" description="Helical" evidence="7">
    <location>
        <begin position="362"/>
        <end position="383"/>
    </location>
</feature>
<keyword evidence="2" id="KW-0813">Transport</keyword>
<comment type="caution">
    <text evidence="9">The sequence shown here is derived from an EMBL/GenBank/DDBJ whole genome shotgun (WGS) entry which is preliminary data.</text>
</comment>
<feature type="compositionally biased region" description="Basic and acidic residues" evidence="6">
    <location>
        <begin position="56"/>
        <end position="66"/>
    </location>
</feature>
<reference evidence="9 10" key="1">
    <citation type="submission" date="2017-08" db="EMBL/GenBank/DDBJ databases">
        <title>Harnessing the power of phylogenomics to disentangle the directionality and signatures of interkingdom host jumping in the parasitic fungal genus Tolypocladium.</title>
        <authorList>
            <person name="Quandt C.A."/>
            <person name="Patterson W."/>
            <person name="Spatafora J.W."/>
        </authorList>
    </citation>
    <scope>NUCLEOTIDE SEQUENCE [LARGE SCALE GENOMIC DNA]</scope>
    <source>
        <strain evidence="9 10">CBS 113982</strain>
    </source>
</reference>
<keyword evidence="4 7" id="KW-1133">Transmembrane helix</keyword>
<name>A0A2K3QR35_9HYPO</name>
<dbReference type="Gene3D" id="1.20.1250.20">
    <property type="entry name" value="MFS general substrate transporter like domains"/>
    <property type="match status" value="1"/>
</dbReference>
<dbReference type="PROSITE" id="PS50850">
    <property type="entry name" value="MFS"/>
    <property type="match status" value="1"/>
</dbReference>
<evidence type="ECO:0000313" key="9">
    <source>
        <dbReference type="EMBL" id="PNY29981.1"/>
    </source>
</evidence>
<dbReference type="FunFam" id="1.20.1250.20:FF:000196">
    <property type="entry name" value="MFS toxin efflux pump (AflT)"/>
    <property type="match status" value="1"/>
</dbReference>
<dbReference type="STRING" id="45235.A0A2K3QR35"/>
<dbReference type="Proteomes" id="UP000236621">
    <property type="component" value="Unassembled WGS sequence"/>
</dbReference>
<feature type="transmembrane region" description="Helical" evidence="7">
    <location>
        <begin position="322"/>
        <end position="342"/>
    </location>
</feature>
<evidence type="ECO:0000259" key="8">
    <source>
        <dbReference type="PROSITE" id="PS50850"/>
    </source>
</evidence>
<feature type="transmembrane region" description="Helical" evidence="7">
    <location>
        <begin position="489"/>
        <end position="515"/>
    </location>
</feature>
<dbReference type="InterPro" id="IPR020846">
    <property type="entry name" value="MFS_dom"/>
</dbReference>
<evidence type="ECO:0000256" key="7">
    <source>
        <dbReference type="SAM" id="Phobius"/>
    </source>
</evidence>
<evidence type="ECO:0000256" key="5">
    <source>
        <dbReference type="ARBA" id="ARBA00023136"/>
    </source>
</evidence>
<dbReference type="GO" id="GO:0022857">
    <property type="term" value="F:transmembrane transporter activity"/>
    <property type="evidence" value="ECO:0007669"/>
    <property type="project" value="InterPro"/>
</dbReference>
<comment type="subcellular location">
    <subcellularLocation>
        <location evidence="1">Membrane</location>
        <topology evidence="1">Multi-pass membrane protein</topology>
    </subcellularLocation>
</comment>
<feature type="transmembrane region" description="Helical" evidence="7">
    <location>
        <begin position="457"/>
        <end position="477"/>
    </location>
</feature>
<keyword evidence="10" id="KW-1185">Reference proteome</keyword>
<evidence type="ECO:0000256" key="3">
    <source>
        <dbReference type="ARBA" id="ARBA00022692"/>
    </source>
</evidence>
<evidence type="ECO:0000256" key="6">
    <source>
        <dbReference type="SAM" id="MobiDB-lite"/>
    </source>
</evidence>
<dbReference type="InterPro" id="IPR011701">
    <property type="entry name" value="MFS"/>
</dbReference>
<evidence type="ECO:0000256" key="2">
    <source>
        <dbReference type="ARBA" id="ARBA00022448"/>
    </source>
</evidence>
<feature type="transmembrane region" description="Helical" evidence="7">
    <location>
        <begin position="189"/>
        <end position="213"/>
    </location>
</feature>
<feature type="transmembrane region" description="Helical" evidence="7">
    <location>
        <begin position="90"/>
        <end position="112"/>
    </location>
</feature>
<feature type="transmembrane region" description="Helical" evidence="7">
    <location>
        <begin position="292"/>
        <end position="310"/>
    </location>
</feature>
<feature type="transmembrane region" description="Helical" evidence="7">
    <location>
        <begin position="565"/>
        <end position="583"/>
    </location>
</feature>
<feature type="domain" description="Major facilitator superfamily (MFS) profile" evidence="8">
    <location>
        <begin position="99"/>
        <end position="589"/>
    </location>
</feature>
<feature type="transmembrane region" description="Helical" evidence="7">
    <location>
        <begin position="220"/>
        <end position="240"/>
    </location>
</feature>
<organism evidence="9 10">
    <name type="scientific">Tolypocladium capitatum</name>
    <dbReference type="NCBI Taxonomy" id="45235"/>
    <lineage>
        <taxon>Eukaryota</taxon>
        <taxon>Fungi</taxon>
        <taxon>Dikarya</taxon>
        <taxon>Ascomycota</taxon>
        <taxon>Pezizomycotina</taxon>
        <taxon>Sordariomycetes</taxon>
        <taxon>Hypocreomycetidae</taxon>
        <taxon>Hypocreales</taxon>
        <taxon>Ophiocordycipitaceae</taxon>
        <taxon>Tolypocladium</taxon>
    </lineage>
</organism>
<feature type="compositionally biased region" description="Polar residues" evidence="6">
    <location>
        <begin position="16"/>
        <end position="32"/>
    </location>
</feature>
<gene>
    <name evidence="9" type="ORF">TCAP_00109</name>
</gene>
<feature type="transmembrane region" description="Helical" evidence="7">
    <location>
        <begin position="252"/>
        <end position="272"/>
    </location>
</feature>
<dbReference type="PANTHER" id="PTHR23501:SF177">
    <property type="entry name" value="MAJOR FACILITATOR SUPERFAMILY (MFS) PROFILE DOMAIN-CONTAINING PROTEIN-RELATED"/>
    <property type="match status" value="1"/>
</dbReference>
<evidence type="ECO:0000256" key="4">
    <source>
        <dbReference type="ARBA" id="ARBA00022989"/>
    </source>
</evidence>
<dbReference type="CDD" id="cd17502">
    <property type="entry name" value="MFS_Azr1_MDR_like"/>
    <property type="match status" value="1"/>
</dbReference>
<keyword evidence="3 7" id="KW-0812">Transmembrane</keyword>
<dbReference type="FunFam" id="1.20.1720.10:FF:000012">
    <property type="entry name" value="MFS toxin efflux pump (AflT)"/>
    <property type="match status" value="1"/>
</dbReference>
<evidence type="ECO:0000256" key="1">
    <source>
        <dbReference type="ARBA" id="ARBA00004141"/>
    </source>
</evidence>
<protein>
    <recommendedName>
        <fullName evidence="8">Major facilitator superfamily (MFS) profile domain-containing protein</fullName>
    </recommendedName>
</protein>
<dbReference type="OrthoDB" id="10021397at2759"/>
<dbReference type="InterPro" id="IPR036259">
    <property type="entry name" value="MFS_trans_sf"/>
</dbReference>
<dbReference type="AlphaFoldDB" id="A0A2K3QR35"/>
<keyword evidence="5 7" id="KW-0472">Membrane</keyword>
<feature type="region of interest" description="Disordered" evidence="6">
    <location>
        <begin position="1"/>
        <end position="66"/>
    </location>
</feature>
<feature type="transmembrane region" description="Helical" evidence="7">
    <location>
        <begin position="403"/>
        <end position="420"/>
    </location>
</feature>
<feature type="compositionally biased region" description="Polar residues" evidence="6">
    <location>
        <begin position="45"/>
        <end position="55"/>
    </location>
</feature>
<proteinExistence type="predicted"/>
<dbReference type="GO" id="GO:0005886">
    <property type="term" value="C:plasma membrane"/>
    <property type="evidence" value="ECO:0007669"/>
    <property type="project" value="TreeGrafter"/>
</dbReference>
<accession>A0A2K3QR35</accession>
<feature type="transmembrane region" description="Helical" evidence="7">
    <location>
        <begin position="163"/>
        <end position="183"/>
    </location>
</feature>
<evidence type="ECO:0000313" key="10">
    <source>
        <dbReference type="Proteomes" id="UP000236621"/>
    </source>
</evidence>
<sequence>MVFLNQDPKEGKSIPEQPTSWTPQTGSSTRPPSVQDDCDSKKPSHTPSRQQLLKDQTTEKQDGHGDINGRMAVVDLAASPEDGHRGQGDYVHGITLFFILLALTLSVFLSALDLTIVATAVPKITDEFHGLAQAAWYGSAYFLTDGGFQSSWGKAYKYFPLKFAFLTAVCVFEIGSLICATSPNSTAFIIGRAINGLGAAGIATGSYTIIAFVAEPSKRAAYTSITGSSYGMASILGPLLGGVFADKVTWRWCFYINLPIGGVAATIIVFFFKNPASAKPVEASWGEKAMQLDLVGVFLVMGLMVCYLLALQNGGQDHPWNSSIVVGLLVGCVLLTIVFAAWEWYIGERAMLVPRLFRNRVICVNSAFTFFFSGSYFLSIYYLPIYFQAIDGIDPIMSGVRNLPLILACTVAIISSGVFISATGHAVPVEVVGSALATIGCGLIYTLDVGSSSGKWIGYQIIAGAGWGLAFQVPVILTQAACNKTPKDISSASSTILVFQCLAGSFFISAAQSAFVNNLILSLPKNAPGVTAMKVMNTGSAELRNVFPSEVLPGVVRSYMDGLKIAFAISLAASGVSFLFTVMNRWHKINKEEDTKTTDSDTS</sequence>
<dbReference type="SUPFAM" id="SSF103473">
    <property type="entry name" value="MFS general substrate transporter"/>
    <property type="match status" value="1"/>
</dbReference>
<dbReference type="EMBL" id="NRSZ01000017">
    <property type="protein sequence ID" value="PNY29981.1"/>
    <property type="molecule type" value="Genomic_DNA"/>
</dbReference>
<dbReference type="Pfam" id="PF07690">
    <property type="entry name" value="MFS_1"/>
    <property type="match status" value="1"/>
</dbReference>
<dbReference type="PANTHER" id="PTHR23501">
    <property type="entry name" value="MAJOR FACILITATOR SUPERFAMILY"/>
    <property type="match status" value="1"/>
</dbReference>